<evidence type="ECO:0000313" key="2">
    <source>
        <dbReference type="Proteomes" id="UP000192599"/>
    </source>
</evidence>
<feature type="non-terminal residue" evidence="1">
    <location>
        <position position="131"/>
    </location>
</feature>
<accession>A0A1V9VA52</accession>
<dbReference type="Proteomes" id="UP000192599">
    <property type="component" value="Unassembled WGS sequence"/>
</dbReference>
<dbReference type="PROSITE" id="PS51257">
    <property type="entry name" value="PROKAR_LIPOPROTEIN"/>
    <property type="match status" value="1"/>
</dbReference>
<dbReference type="SUPFAM" id="SSF50685">
    <property type="entry name" value="Barwin-like endoglucanases"/>
    <property type="match status" value="1"/>
</dbReference>
<organism evidence="1 2">
    <name type="scientific">Aliarcobacter cryaerophilus</name>
    <dbReference type="NCBI Taxonomy" id="28198"/>
    <lineage>
        <taxon>Bacteria</taxon>
        <taxon>Pseudomonadati</taxon>
        <taxon>Campylobacterota</taxon>
        <taxon>Epsilonproteobacteria</taxon>
        <taxon>Campylobacterales</taxon>
        <taxon>Arcobacteraceae</taxon>
        <taxon>Aliarcobacter</taxon>
    </lineage>
</organism>
<proteinExistence type="predicted"/>
<dbReference type="InterPro" id="IPR036908">
    <property type="entry name" value="RlpA-like_sf"/>
</dbReference>
<keyword evidence="1" id="KW-0378">Hydrolase</keyword>
<reference evidence="1 2" key="1">
    <citation type="submission" date="2017-04" db="EMBL/GenBank/DDBJ databases">
        <title>Accumulation and expression of multiple antibiotic resistance genes in Arcobacter cryaerophilus that thrives in sewage.</title>
        <authorList>
            <person name="Millar J.A."/>
            <person name="Raghavan R."/>
        </authorList>
    </citation>
    <scope>NUCLEOTIDE SEQUENCE [LARGE SCALE GENOMIC DNA]</scope>
    <source>
        <strain evidence="1 2">AZT-1</strain>
    </source>
</reference>
<gene>
    <name evidence="1" type="ORF">AS859_09650</name>
</gene>
<evidence type="ECO:0000313" key="1">
    <source>
        <dbReference type="EMBL" id="OQR40773.1"/>
    </source>
</evidence>
<sequence>MKNLIFLSSLIFLITACSKKDENISIEKKYSQNSLESKYEKEILNKMQIVPFSQIKGFFDDDLNHALEVFKKDCQKSQRYEELKNVCQKAQHTNDGAMFFVSNFQAYKLYDNNSNDEGMITGYYEPLLYGS</sequence>
<comment type="caution">
    <text evidence="1">The sequence shown here is derived from an EMBL/GenBank/DDBJ whole genome shotgun (WGS) entry which is preliminary data.</text>
</comment>
<dbReference type="AlphaFoldDB" id="A0A1V9VA52"/>
<dbReference type="GO" id="GO:0016787">
    <property type="term" value="F:hydrolase activity"/>
    <property type="evidence" value="ECO:0007669"/>
    <property type="project" value="UniProtKB-KW"/>
</dbReference>
<protein>
    <submittedName>
        <fullName evidence="1">Peptidoglycan N-acetylmuramoylhydrolase</fullName>
    </submittedName>
</protein>
<dbReference type="Gene3D" id="2.40.40.10">
    <property type="entry name" value="RlpA-like domain"/>
    <property type="match status" value="1"/>
</dbReference>
<name>A0A1V9VA52_9BACT</name>
<dbReference type="EMBL" id="LNTC01000212">
    <property type="protein sequence ID" value="OQR40773.1"/>
    <property type="molecule type" value="Genomic_DNA"/>
</dbReference>